<evidence type="ECO:0000313" key="1">
    <source>
        <dbReference type="EMBL" id="MEN7550807.1"/>
    </source>
</evidence>
<organism evidence="1 2">
    <name type="scientific">Rapidithrix thailandica</name>
    <dbReference type="NCBI Taxonomy" id="413964"/>
    <lineage>
        <taxon>Bacteria</taxon>
        <taxon>Pseudomonadati</taxon>
        <taxon>Bacteroidota</taxon>
        <taxon>Cytophagia</taxon>
        <taxon>Cytophagales</taxon>
        <taxon>Flammeovirgaceae</taxon>
        <taxon>Rapidithrix</taxon>
    </lineage>
</organism>
<proteinExistence type="predicted"/>
<protein>
    <recommendedName>
        <fullName evidence="3">DUF2059 domain-containing protein</fullName>
    </recommendedName>
</protein>
<evidence type="ECO:0000313" key="2">
    <source>
        <dbReference type="Proteomes" id="UP001403385"/>
    </source>
</evidence>
<reference evidence="1 2" key="1">
    <citation type="submission" date="2024-04" db="EMBL/GenBank/DDBJ databases">
        <title>Novel genus in family Flammeovirgaceae.</title>
        <authorList>
            <person name="Nguyen T.H."/>
            <person name="Vuong T.Q."/>
            <person name="Le H."/>
            <person name="Kim S.-G."/>
        </authorList>
    </citation>
    <scope>NUCLEOTIDE SEQUENCE [LARGE SCALE GENOMIC DNA]</scope>
    <source>
        <strain evidence="1 2">JCM 23209</strain>
    </source>
</reference>
<name>A0AAW9SBI7_9BACT</name>
<gene>
    <name evidence="1" type="ORF">AAG747_22995</name>
</gene>
<evidence type="ECO:0008006" key="3">
    <source>
        <dbReference type="Google" id="ProtNLM"/>
    </source>
</evidence>
<comment type="caution">
    <text evidence="1">The sequence shown here is derived from an EMBL/GenBank/DDBJ whole genome shotgun (WGS) entry which is preliminary data.</text>
</comment>
<dbReference type="RefSeq" id="WP_346823589.1">
    <property type="nucleotide sequence ID" value="NZ_JBDKWZ010000017.1"/>
</dbReference>
<sequence>MRQIFILTILLATNPILFAQKLPKFIQERIEFCDANFSDNQAIQLRKELNELEDYFVKKGLLTDKAGKSYRAVYERIAKENDLNFEIDTTFELLAALEFEVYTGCFYKVLSPEQLSELTFKDQEAAERIAEGYEGDVTPGIVAQRIIDNLTVDDFKLEFYKVSSLLTFYRIAHPAPTLDFGLLEFSKNMDSNIKTIEIVLNENNSIKIGNSTMSLDEAKQRVFQFLLTDPNKKGVELSVSRDASYESYMELIEMLNSVYSELNKKFDNVAKNIIINEPK</sequence>
<keyword evidence="2" id="KW-1185">Reference proteome</keyword>
<dbReference type="AlphaFoldDB" id="A0AAW9SBI7"/>
<dbReference type="EMBL" id="JBDKWZ010000017">
    <property type="protein sequence ID" value="MEN7550807.1"/>
    <property type="molecule type" value="Genomic_DNA"/>
</dbReference>
<dbReference type="Proteomes" id="UP001403385">
    <property type="component" value="Unassembled WGS sequence"/>
</dbReference>
<accession>A0AAW9SBI7</accession>